<dbReference type="EMBL" id="CP002349">
    <property type="protein sequence ID" value="ADR22863.1"/>
    <property type="molecule type" value="Genomic_DNA"/>
</dbReference>
<dbReference type="STRING" id="643867.Ftrac_2886"/>
<organism evidence="1 2">
    <name type="scientific">Marivirga tractuosa (strain ATCC 23168 / DSM 4126 / NBRC 15989 / NCIMB 1408 / VKM B-1430 / H-43)</name>
    <name type="common">Microscilla tractuosa</name>
    <name type="synonym">Flexibacter tractuosus</name>
    <dbReference type="NCBI Taxonomy" id="643867"/>
    <lineage>
        <taxon>Bacteria</taxon>
        <taxon>Pseudomonadati</taxon>
        <taxon>Bacteroidota</taxon>
        <taxon>Cytophagia</taxon>
        <taxon>Cytophagales</taxon>
        <taxon>Marivirgaceae</taxon>
        <taxon>Marivirga</taxon>
    </lineage>
</organism>
<dbReference type="AlphaFoldDB" id="E4TSE6"/>
<dbReference type="HOGENOM" id="CLU_701710_0_0_10"/>
<dbReference type="KEGG" id="mtt:Ftrac_2886"/>
<gene>
    <name evidence="1" type="ordered locus">Ftrac_2886</name>
</gene>
<name>E4TSE6_MARTH</name>
<sequence>MIFLFCTVLSVTTYCEELKFAITNQQNMLIAGGEMDFEVVSTDANTIPSIYVEIVDAADNRLQAEAFLVEETPYQNTITLSSNLKSGKYLLNVFNLEDNSIISSEAITIINLREFSLKNVQGSKELDLTEHSGSIHSNFSFKQNLKGIVRSAGEPQKSISVFMQCNGDDNLFRISKTDENGLFEFKPTIFGTNEVYFDQLDGKLENISIEIINNDYEKLLSVKDIEPSPFHSKKLTEIDSVTIKNLVKNYADNLTGGQDRKNLGKDFIIDESIVAADYFTLASTEEFISELVPYKKIKNKKNDTRLYLLNKFTSSYFKNEPLFIIDGFIVPDFETILDIKIENLESIDVSYSSQDNLQFFGELAFYGVIQLNTKEGTFRPESGKLIKVKGFNQ</sequence>
<dbReference type="Proteomes" id="UP000008720">
    <property type="component" value="Chromosome"/>
</dbReference>
<evidence type="ECO:0000313" key="1">
    <source>
        <dbReference type="EMBL" id="ADR22863.1"/>
    </source>
</evidence>
<protein>
    <submittedName>
        <fullName evidence="1">Uncharacterized protein</fullName>
    </submittedName>
</protein>
<reference evidence="1 2" key="1">
    <citation type="journal article" date="2011" name="Stand. Genomic Sci.">
        <title>Complete genome sequence of Marivirga tractuosa type strain (H-43).</title>
        <authorList>
            <person name="Pagani I."/>
            <person name="Chertkov O."/>
            <person name="Lapidus A."/>
            <person name="Lucas S."/>
            <person name="Del Rio T.G."/>
            <person name="Tice H."/>
            <person name="Copeland A."/>
            <person name="Cheng J.F."/>
            <person name="Nolan M."/>
            <person name="Saunders E."/>
            <person name="Pitluck S."/>
            <person name="Held B."/>
            <person name="Goodwin L."/>
            <person name="Liolios K."/>
            <person name="Ovchinikova G."/>
            <person name="Ivanova N."/>
            <person name="Mavromatis K."/>
            <person name="Pati A."/>
            <person name="Chen A."/>
            <person name="Palaniappan K."/>
            <person name="Land M."/>
            <person name="Hauser L."/>
            <person name="Jeffries C.D."/>
            <person name="Detter J.C."/>
            <person name="Han C."/>
            <person name="Tapia R."/>
            <person name="Ngatchou-Djao O.D."/>
            <person name="Rohde M."/>
            <person name="Goker M."/>
            <person name="Spring S."/>
            <person name="Sikorski J."/>
            <person name="Woyke T."/>
            <person name="Bristow J."/>
            <person name="Eisen J.A."/>
            <person name="Markowitz V."/>
            <person name="Hugenholtz P."/>
            <person name="Klenk H.P."/>
            <person name="Kyrpides N.C."/>
        </authorList>
    </citation>
    <scope>NUCLEOTIDE SEQUENCE [LARGE SCALE GENOMIC DNA]</scope>
    <source>
        <strain evidence="2">ATCC 23168 / DSM 4126 / NBRC 15989 / NCIMB 1408 / VKM B-1430 / H-43</strain>
    </source>
</reference>
<proteinExistence type="predicted"/>
<evidence type="ECO:0000313" key="2">
    <source>
        <dbReference type="Proteomes" id="UP000008720"/>
    </source>
</evidence>
<accession>E4TSE6</accession>
<keyword evidence="2" id="KW-1185">Reference proteome</keyword>